<feature type="transmembrane region" description="Helical" evidence="2">
    <location>
        <begin position="128"/>
        <end position="148"/>
    </location>
</feature>
<keyword evidence="2" id="KW-0472">Membrane</keyword>
<dbReference type="Pfam" id="PF11992">
    <property type="entry name" value="TgpA_N"/>
    <property type="match status" value="1"/>
</dbReference>
<feature type="domain" description="Transglutaminase-like" evidence="3">
    <location>
        <begin position="403"/>
        <end position="474"/>
    </location>
</feature>
<dbReference type="Pfam" id="PF01841">
    <property type="entry name" value="Transglut_core"/>
    <property type="match status" value="1"/>
</dbReference>
<dbReference type="EMBL" id="CP074572">
    <property type="protein sequence ID" value="QVK23178.1"/>
    <property type="molecule type" value="Genomic_DNA"/>
</dbReference>
<dbReference type="PANTHER" id="PTHR42736:SF1">
    <property type="entry name" value="PROTEIN-GLUTAMINE GAMMA-GLUTAMYLTRANSFERASE"/>
    <property type="match status" value="1"/>
</dbReference>
<dbReference type="SUPFAM" id="SSF54001">
    <property type="entry name" value="Cysteine proteinases"/>
    <property type="match status" value="1"/>
</dbReference>
<feature type="transmembrane region" description="Helical" evidence="2">
    <location>
        <begin position="552"/>
        <end position="576"/>
    </location>
</feature>
<dbReference type="InterPro" id="IPR002931">
    <property type="entry name" value="Transglutaminase-like"/>
</dbReference>
<gene>
    <name evidence="4" type="ORF">KHX94_19255</name>
</gene>
<name>A0ABX8DEL9_9GAMM</name>
<accession>A0ABX8DEL9</accession>
<evidence type="ECO:0000256" key="1">
    <source>
        <dbReference type="SAM" id="MobiDB-lite"/>
    </source>
</evidence>
<dbReference type="InterPro" id="IPR052901">
    <property type="entry name" value="Bact_TGase-like"/>
</dbReference>
<evidence type="ECO:0000313" key="5">
    <source>
        <dbReference type="Proteomes" id="UP000676428"/>
    </source>
</evidence>
<keyword evidence="5" id="KW-1185">Reference proteome</keyword>
<keyword evidence="2" id="KW-1133">Transmembrane helix</keyword>
<feature type="transmembrane region" description="Helical" evidence="2">
    <location>
        <begin position="33"/>
        <end position="51"/>
    </location>
</feature>
<dbReference type="PANTHER" id="PTHR42736">
    <property type="entry name" value="PROTEIN-GLUTAMINE GAMMA-GLUTAMYLTRANSFERASE"/>
    <property type="match status" value="1"/>
</dbReference>
<feature type="compositionally biased region" description="Low complexity" evidence="1">
    <location>
        <begin position="643"/>
        <end position="654"/>
    </location>
</feature>
<sequence>MSSSDHLSRRTLFWLLLTNVAVLLPLYDKITVATLGICAICFIWRLGIYLGKVSRPPRLLVTLLALSAAVTLALVSREMGLLNALINLLILGYALKYIEARRRRDVLAIILAGYFLIALSFIDHQAIGNVLLLAPVTAINTLTLVSLYRDDCSATTQSWLTAKLLLQSLPLTLLLFIVMPRFAPLWMVPQMKSASTGLADEVGFGDISQLTRSAELAFRATFDGALPPPSQRYWRALVLEDYDGKHWRQSQTTKALQHRVNLLKPARTPPRGDSRNYSIIAESSGQQWLFAMGNAYSDSQGVFNMPDYRLYASRPLEQKLQYRVRQYLNAPLAEPLTSTERERNLALPAHINPRSRALAEQFVAEYPQPAARLNAMMRYFNQQPFFYTLTPPSTGPQQLDDFLFETRAGFCVHYASAFTFMARASGLPARLVTGYQGGEFNPDAGYLSVYQYMAHAWSEVWLSGRGWVRFDPTAMIAPQRIEQGFDSMFAAQDSYLAGQAFSGIRSSAWFNQLRLRFASIDYYWTVWVLGFNSERQQQVLNGLLGEITATRIALLVLGVMALVFIIIGYSAGLIAFPTRQPQLDRDFRRISRLAARKGLCAPTAVALKIMSHNSGNAGQVSNNCSATGASYTCNSSTPSCNRSSTGWSGSASTG</sequence>
<dbReference type="InterPro" id="IPR021878">
    <property type="entry name" value="TgpA_N"/>
</dbReference>
<proteinExistence type="predicted"/>
<feature type="transmembrane region" description="Helical" evidence="2">
    <location>
        <begin position="12"/>
        <end position="27"/>
    </location>
</feature>
<feature type="transmembrane region" description="Helical" evidence="2">
    <location>
        <begin position="81"/>
        <end position="98"/>
    </location>
</feature>
<feature type="transmembrane region" description="Helical" evidence="2">
    <location>
        <begin position="105"/>
        <end position="122"/>
    </location>
</feature>
<dbReference type="Proteomes" id="UP000676428">
    <property type="component" value="Chromosome"/>
</dbReference>
<feature type="transmembrane region" description="Helical" evidence="2">
    <location>
        <begin position="169"/>
        <end position="188"/>
    </location>
</feature>
<evidence type="ECO:0000259" key="3">
    <source>
        <dbReference type="SMART" id="SM00460"/>
    </source>
</evidence>
<dbReference type="InterPro" id="IPR038765">
    <property type="entry name" value="Papain-like_cys_pep_sf"/>
</dbReference>
<dbReference type="Gene3D" id="3.10.620.30">
    <property type="match status" value="1"/>
</dbReference>
<feature type="transmembrane region" description="Helical" evidence="2">
    <location>
        <begin position="58"/>
        <end position="75"/>
    </location>
</feature>
<protein>
    <submittedName>
        <fullName evidence="4">DUF3488 domain-containing transglutaminase family protein</fullName>
    </submittedName>
</protein>
<dbReference type="SMART" id="SM00460">
    <property type="entry name" value="TGc"/>
    <property type="match status" value="1"/>
</dbReference>
<evidence type="ECO:0000256" key="2">
    <source>
        <dbReference type="SAM" id="Phobius"/>
    </source>
</evidence>
<dbReference type="RefSeq" id="WP_213681819.1">
    <property type="nucleotide sequence ID" value="NZ_CP074572.1"/>
</dbReference>
<reference evidence="4 5" key="1">
    <citation type="journal article" date="2012" name="Int. J. Syst. Evol. Microbiol.">
        <title>Shewanella dokdonensis sp. nov., isolated from seawater.</title>
        <authorList>
            <person name="Sung H.R."/>
            <person name="Yoon J.H."/>
            <person name="Ghim S.Y."/>
        </authorList>
    </citation>
    <scope>NUCLEOTIDE SEQUENCE [LARGE SCALE GENOMIC DNA]</scope>
    <source>
        <strain evidence="4 5">DSM 23626</strain>
    </source>
</reference>
<keyword evidence="2" id="KW-0812">Transmembrane</keyword>
<evidence type="ECO:0000313" key="4">
    <source>
        <dbReference type="EMBL" id="QVK23178.1"/>
    </source>
</evidence>
<organism evidence="4 5">
    <name type="scientific">Shewanella dokdonensis</name>
    <dbReference type="NCBI Taxonomy" id="712036"/>
    <lineage>
        <taxon>Bacteria</taxon>
        <taxon>Pseudomonadati</taxon>
        <taxon>Pseudomonadota</taxon>
        <taxon>Gammaproteobacteria</taxon>
        <taxon>Alteromonadales</taxon>
        <taxon>Shewanellaceae</taxon>
        <taxon>Shewanella</taxon>
    </lineage>
</organism>
<feature type="region of interest" description="Disordered" evidence="1">
    <location>
        <begin position="634"/>
        <end position="654"/>
    </location>
</feature>